<name>M8A053_TRIUA</name>
<evidence type="ECO:0000313" key="1">
    <source>
        <dbReference type="EMBL" id="EMS68793.1"/>
    </source>
</evidence>
<proteinExistence type="predicted"/>
<sequence>MGDVGYQQVSGACKPPWLSSRVDGPRQVLTPALVLRLAVAPPPLHPHATSPENAVLARIPVASPKPRRYCLRFA</sequence>
<reference evidence="1" key="1">
    <citation type="journal article" date="2013" name="Nature">
        <title>Draft genome of the wheat A-genome progenitor Triticum urartu.</title>
        <authorList>
            <person name="Ling H.Q."/>
            <person name="Zhao S."/>
            <person name="Liu D."/>
            <person name="Wang J."/>
            <person name="Sun H."/>
            <person name="Zhang C."/>
            <person name="Fan H."/>
            <person name="Li D."/>
            <person name="Dong L."/>
            <person name="Tao Y."/>
            <person name="Gao C."/>
            <person name="Wu H."/>
            <person name="Li Y."/>
            <person name="Cui Y."/>
            <person name="Guo X."/>
            <person name="Zheng S."/>
            <person name="Wang B."/>
            <person name="Yu K."/>
            <person name="Liang Q."/>
            <person name="Yang W."/>
            <person name="Lou X."/>
            <person name="Chen J."/>
            <person name="Feng M."/>
            <person name="Jian J."/>
            <person name="Zhang X."/>
            <person name="Luo G."/>
            <person name="Jiang Y."/>
            <person name="Liu J."/>
            <person name="Wang Z."/>
            <person name="Sha Y."/>
            <person name="Zhang B."/>
            <person name="Wu H."/>
            <person name="Tang D."/>
            <person name="Shen Q."/>
            <person name="Xue P."/>
            <person name="Zou S."/>
            <person name="Wang X."/>
            <person name="Liu X."/>
            <person name="Wang F."/>
            <person name="Yang Y."/>
            <person name="An X."/>
            <person name="Dong Z."/>
            <person name="Zhang K."/>
            <person name="Zhang X."/>
            <person name="Luo M.C."/>
            <person name="Dvorak J."/>
            <person name="Tong Y."/>
            <person name="Wang J."/>
            <person name="Yang H."/>
            <person name="Li Z."/>
            <person name="Wang D."/>
            <person name="Zhang A."/>
            <person name="Wang J."/>
        </authorList>
    </citation>
    <scope>NUCLEOTIDE SEQUENCE</scope>
</reference>
<dbReference type="AlphaFoldDB" id="M8A053"/>
<accession>M8A053</accession>
<dbReference type="EMBL" id="KD001824">
    <property type="protein sequence ID" value="EMS68793.1"/>
    <property type="molecule type" value="Genomic_DNA"/>
</dbReference>
<gene>
    <name evidence="1" type="ORF">TRIUR3_28219</name>
</gene>
<protein>
    <submittedName>
        <fullName evidence="1">Uncharacterized protein</fullName>
    </submittedName>
</protein>
<organism evidence="1">
    <name type="scientific">Triticum urartu</name>
    <name type="common">Red wild einkorn</name>
    <name type="synonym">Crithodium urartu</name>
    <dbReference type="NCBI Taxonomy" id="4572"/>
    <lineage>
        <taxon>Eukaryota</taxon>
        <taxon>Viridiplantae</taxon>
        <taxon>Streptophyta</taxon>
        <taxon>Embryophyta</taxon>
        <taxon>Tracheophyta</taxon>
        <taxon>Spermatophyta</taxon>
        <taxon>Magnoliopsida</taxon>
        <taxon>Liliopsida</taxon>
        <taxon>Poales</taxon>
        <taxon>Poaceae</taxon>
        <taxon>BOP clade</taxon>
        <taxon>Pooideae</taxon>
        <taxon>Triticodae</taxon>
        <taxon>Triticeae</taxon>
        <taxon>Triticinae</taxon>
        <taxon>Triticum</taxon>
    </lineage>
</organism>